<dbReference type="STRING" id="699431.SY89_01714"/>
<evidence type="ECO:0000313" key="2">
    <source>
        <dbReference type="Proteomes" id="UP000050535"/>
    </source>
</evidence>
<evidence type="ECO:0000313" key="1">
    <source>
        <dbReference type="EMBL" id="KPN30972.1"/>
    </source>
</evidence>
<organism evidence="1 2">
    <name type="scientific">Halolamina pelagica</name>
    <dbReference type="NCBI Taxonomy" id="699431"/>
    <lineage>
        <taxon>Archaea</taxon>
        <taxon>Methanobacteriati</taxon>
        <taxon>Methanobacteriota</taxon>
        <taxon>Stenosarchaea group</taxon>
        <taxon>Halobacteria</taxon>
        <taxon>Halobacteriales</taxon>
        <taxon>Haloferacaceae</taxon>
    </lineage>
</organism>
<comment type="caution">
    <text evidence="1">The sequence shown here is derived from an EMBL/GenBank/DDBJ whole genome shotgun (WGS) entry which is preliminary data.</text>
</comment>
<gene>
    <name evidence="1" type="ORF">SY89_01714</name>
</gene>
<dbReference type="AlphaFoldDB" id="A0A0P7HBX1"/>
<proteinExistence type="predicted"/>
<keyword evidence="2" id="KW-1185">Reference proteome</keyword>
<protein>
    <submittedName>
        <fullName evidence="1">Uncharacterized protein</fullName>
    </submittedName>
</protein>
<accession>A0A0P7HBX1</accession>
<dbReference type="EMBL" id="LGUC01000001">
    <property type="protein sequence ID" value="KPN30972.1"/>
    <property type="molecule type" value="Genomic_DNA"/>
</dbReference>
<name>A0A0P7HBX1_9EURY</name>
<sequence length="74" mass="7675">MPATGVHARVAEFVDLAEERYGLAIEPVEFPEEGTPTAADAADAVDCRIDQVVNSLVFDVGASRCSVSPPAATA</sequence>
<dbReference type="Proteomes" id="UP000050535">
    <property type="component" value="Unassembled WGS sequence"/>
</dbReference>
<reference evidence="2" key="1">
    <citation type="submission" date="2013-11" db="EMBL/GenBank/DDBJ databases">
        <authorList>
            <person name="Hoang H.T."/>
            <person name="Killian M.L."/>
            <person name="Madson D.M."/>
            <person name="Arruda P.H.E."/>
            <person name="Sun D."/>
            <person name="Schwartz K.J."/>
            <person name="Yoon K."/>
        </authorList>
    </citation>
    <scope>NUCLEOTIDE SEQUENCE [LARGE SCALE GENOMIC DNA]</scope>
    <source>
        <strain evidence="2">CDK2</strain>
    </source>
</reference>